<sequence>MAINLLLKTVLHRFGKTTEDLMPHNILVSDLAGNPLIRNQRQPTIFMVVSSQANYNILSGREWMHNVGVESKLEVVEGDQTLYEAYASIAK</sequence>
<dbReference type="Proteomes" id="UP000257109">
    <property type="component" value="Unassembled WGS sequence"/>
</dbReference>
<reference evidence="1" key="1">
    <citation type="submission" date="2018-05" db="EMBL/GenBank/DDBJ databases">
        <title>Draft genome of Mucuna pruriens seed.</title>
        <authorList>
            <person name="Nnadi N.E."/>
            <person name="Vos R."/>
            <person name="Hasami M.H."/>
            <person name="Devisetty U.K."/>
            <person name="Aguiy J.C."/>
        </authorList>
    </citation>
    <scope>NUCLEOTIDE SEQUENCE [LARGE SCALE GENOMIC DNA]</scope>
    <source>
        <strain evidence="1">JCA_2017</strain>
    </source>
</reference>
<organism evidence="1 2">
    <name type="scientific">Mucuna pruriens</name>
    <name type="common">Velvet bean</name>
    <name type="synonym">Dolichos pruriens</name>
    <dbReference type="NCBI Taxonomy" id="157652"/>
    <lineage>
        <taxon>Eukaryota</taxon>
        <taxon>Viridiplantae</taxon>
        <taxon>Streptophyta</taxon>
        <taxon>Embryophyta</taxon>
        <taxon>Tracheophyta</taxon>
        <taxon>Spermatophyta</taxon>
        <taxon>Magnoliopsida</taxon>
        <taxon>eudicotyledons</taxon>
        <taxon>Gunneridae</taxon>
        <taxon>Pentapetalae</taxon>
        <taxon>rosids</taxon>
        <taxon>fabids</taxon>
        <taxon>Fabales</taxon>
        <taxon>Fabaceae</taxon>
        <taxon>Papilionoideae</taxon>
        <taxon>50 kb inversion clade</taxon>
        <taxon>NPAAA clade</taxon>
        <taxon>indigoferoid/millettioid clade</taxon>
        <taxon>Phaseoleae</taxon>
        <taxon>Mucuna</taxon>
    </lineage>
</organism>
<dbReference type="EMBL" id="QJKJ01007507">
    <property type="protein sequence ID" value="RDX82931.1"/>
    <property type="molecule type" value="Genomic_DNA"/>
</dbReference>
<dbReference type="AlphaFoldDB" id="A0A371FXC2"/>
<keyword evidence="2" id="KW-1185">Reference proteome</keyword>
<name>A0A371FXC2_MUCPR</name>
<accession>A0A371FXC2</accession>
<protein>
    <submittedName>
        <fullName evidence="1">Uncharacterized protein</fullName>
    </submittedName>
</protein>
<feature type="non-terminal residue" evidence="1">
    <location>
        <position position="1"/>
    </location>
</feature>
<proteinExistence type="predicted"/>
<evidence type="ECO:0000313" key="2">
    <source>
        <dbReference type="Proteomes" id="UP000257109"/>
    </source>
</evidence>
<gene>
    <name evidence="1" type="ORF">CR513_36229</name>
</gene>
<comment type="caution">
    <text evidence="1">The sequence shown here is derived from an EMBL/GenBank/DDBJ whole genome shotgun (WGS) entry which is preliminary data.</text>
</comment>
<dbReference type="OrthoDB" id="1738459at2759"/>
<evidence type="ECO:0000313" key="1">
    <source>
        <dbReference type="EMBL" id="RDX82931.1"/>
    </source>
</evidence>